<protein>
    <recommendedName>
        <fullName evidence="4">HTH La-type RNA-binding domain-containing protein</fullName>
    </recommendedName>
</protein>
<accession>A0A9P8Y083</accession>
<evidence type="ECO:0000259" key="4">
    <source>
        <dbReference type="PROSITE" id="PS50961"/>
    </source>
</evidence>
<comment type="caution">
    <text evidence="5">The sequence shown here is derived from an EMBL/GenBank/DDBJ whole genome shotgun (WGS) entry which is preliminary data.</text>
</comment>
<dbReference type="GeneID" id="70186636"/>
<feature type="compositionally biased region" description="Polar residues" evidence="3">
    <location>
        <begin position="511"/>
        <end position="557"/>
    </location>
</feature>
<feature type="compositionally biased region" description="Polar residues" evidence="3">
    <location>
        <begin position="199"/>
        <end position="217"/>
    </location>
</feature>
<feature type="compositionally biased region" description="Basic and acidic residues" evidence="3">
    <location>
        <begin position="239"/>
        <end position="252"/>
    </location>
</feature>
<evidence type="ECO:0000256" key="2">
    <source>
        <dbReference type="PROSITE-ProRule" id="PRU00332"/>
    </source>
</evidence>
<evidence type="ECO:0000313" key="6">
    <source>
        <dbReference type="Proteomes" id="UP000756346"/>
    </source>
</evidence>
<dbReference type="SMART" id="SM00715">
    <property type="entry name" value="LA"/>
    <property type="match status" value="1"/>
</dbReference>
<dbReference type="InterPro" id="IPR045180">
    <property type="entry name" value="La_dom_prot"/>
</dbReference>
<evidence type="ECO:0000256" key="3">
    <source>
        <dbReference type="SAM" id="MobiDB-lite"/>
    </source>
</evidence>
<dbReference type="EMBL" id="JAGTJQ010000008">
    <property type="protein sequence ID" value="KAH7026343.1"/>
    <property type="molecule type" value="Genomic_DNA"/>
</dbReference>
<dbReference type="GO" id="GO:0045727">
    <property type="term" value="P:positive regulation of translation"/>
    <property type="evidence" value="ECO:0007669"/>
    <property type="project" value="TreeGrafter"/>
</dbReference>
<dbReference type="GO" id="GO:0010494">
    <property type="term" value="C:cytoplasmic stress granule"/>
    <property type="evidence" value="ECO:0007669"/>
    <property type="project" value="TreeGrafter"/>
</dbReference>
<name>A0A9P8Y083_9PEZI</name>
<dbReference type="RefSeq" id="XP_046009560.1">
    <property type="nucleotide sequence ID" value="XM_046157090.1"/>
</dbReference>
<dbReference type="PANTHER" id="PTHR22792:SF132">
    <property type="entry name" value="LA-RELATED PROTEIN 1"/>
    <property type="match status" value="1"/>
</dbReference>
<dbReference type="InterPro" id="IPR036390">
    <property type="entry name" value="WH_DNA-bd_sf"/>
</dbReference>
<dbReference type="GO" id="GO:0005829">
    <property type="term" value="C:cytosol"/>
    <property type="evidence" value="ECO:0007669"/>
    <property type="project" value="TreeGrafter"/>
</dbReference>
<feature type="compositionally biased region" description="Basic and acidic residues" evidence="3">
    <location>
        <begin position="105"/>
        <end position="120"/>
    </location>
</feature>
<dbReference type="PANTHER" id="PTHR22792">
    <property type="entry name" value="LUPUS LA PROTEIN-RELATED"/>
    <property type="match status" value="1"/>
</dbReference>
<dbReference type="Pfam" id="PF05383">
    <property type="entry name" value="La"/>
    <property type="match status" value="1"/>
</dbReference>
<dbReference type="Gene3D" id="1.10.10.10">
    <property type="entry name" value="Winged helix-like DNA-binding domain superfamily/Winged helix DNA-binding domain"/>
    <property type="match status" value="1"/>
</dbReference>
<dbReference type="InterPro" id="IPR006630">
    <property type="entry name" value="La_HTH"/>
</dbReference>
<sequence>MSNPTTFSYAQAAKGKSATPTPTIQGSPANSQVVITSSQARDSATAGATIETSQPATSTANDPSSSEAKNATVQATPSATSEQKSEPSGSVMSDEIKTSASQSVDKIESETTEQTAERQSRANASGTRSQESNDSRKSKKGKKGKAADKDSEADQEKKDEPQPKIELSEAPIPSVNIWQQRLGEQATKNKTTAPLRPASITNVPNESGSTRTKTATNGEGEGSAGNARHASSGNKAHRKGGDSLRSNDESAPRRGAPRGARTTDREERSPLPAISNAASWPTPETAASSEIKTSTSSEKDDKEDGSVGKGEKKKWIAVPFVPTAKFNTPIPGRGTPRTGGRGGSRAGRDGPTRGAAGSISSGTNGRSHETGLGSRAPSETIKAPQTEASTTHEARKSNASVPAEPVKASGDALIPTLPDGVKPTPGVSETAATDRINASRPVDGQKSAENTKEHAPHSREGHQGSNGATHRSSDRPRGGRGGRGGHGTNGTTHQNQPSYGHGSNGYPFHPNSRQASQQGGPSYSQVPYATNYSAASSGTNHRGRPNSVSLGRSQPNSHTRHNNPRLPHIQPPQAMPYDTQIYPQTAIPYDYFSANVLALVQTQVEYYFSVDNLCKDYFLRRNMDSQGYVLLSVVANFKRMKEMTTDYDMIRAACEESREVELVYGEDGLDRVRRVSGWDSWVIQDVSDREYPAQNDGPQAVYRHNRPFYPQYQPQMMHAGFMPGGPAMFSPNGSNLGFMPYMNGNHMGYSMANGNGGHSSAHNDSQLSATVPEFAPSGFPAGHDQAVAEGSKRGAPLPRNANQPTNETGYAEAIAVNGDTPTSLQDH</sequence>
<feature type="compositionally biased region" description="Polar residues" evidence="3">
    <location>
        <begin position="18"/>
        <end position="42"/>
    </location>
</feature>
<feature type="compositionally biased region" description="Basic and acidic residues" evidence="3">
    <location>
        <begin position="145"/>
        <end position="167"/>
    </location>
</feature>
<dbReference type="InterPro" id="IPR036388">
    <property type="entry name" value="WH-like_DNA-bd_sf"/>
</dbReference>
<evidence type="ECO:0000313" key="5">
    <source>
        <dbReference type="EMBL" id="KAH7026343.1"/>
    </source>
</evidence>
<dbReference type="GO" id="GO:0003723">
    <property type="term" value="F:RNA binding"/>
    <property type="evidence" value="ECO:0007669"/>
    <property type="project" value="UniProtKB-UniRule"/>
</dbReference>
<dbReference type="AlphaFoldDB" id="A0A9P8Y083"/>
<feature type="region of interest" description="Disordered" evidence="3">
    <location>
        <begin position="1"/>
        <end position="568"/>
    </location>
</feature>
<dbReference type="OrthoDB" id="340227at2759"/>
<feature type="compositionally biased region" description="Basic and acidic residues" evidence="3">
    <location>
        <begin position="449"/>
        <end position="462"/>
    </location>
</feature>
<evidence type="ECO:0000256" key="1">
    <source>
        <dbReference type="ARBA" id="ARBA00022884"/>
    </source>
</evidence>
<feature type="domain" description="HTH La-type RNA-binding" evidence="4">
    <location>
        <begin position="590"/>
        <end position="684"/>
    </location>
</feature>
<gene>
    <name evidence="5" type="ORF">B0I36DRAFT_352219</name>
</gene>
<dbReference type="PROSITE" id="PS50961">
    <property type="entry name" value="HTH_LA"/>
    <property type="match status" value="1"/>
</dbReference>
<dbReference type="Proteomes" id="UP000756346">
    <property type="component" value="Unassembled WGS sequence"/>
</dbReference>
<feature type="compositionally biased region" description="Polar residues" evidence="3">
    <location>
        <begin position="50"/>
        <end position="91"/>
    </location>
</feature>
<feature type="region of interest" description="Disordered" evidence="3">
    <location>
        <begin position="775"/>
        <end position="808"/>
    </location>
</feature>
<proteinExistence type="predicted"/>
<feature type="compositionally biased region" description="Gly residues" evidence="3">
    <location>
        <begin position="479"/>
        <end position="488"/>
    </location>
</feature>
<dbReference type="CDD" id="cd07323">
    <property type="entry name" value="LAM"/>
    <property type="match status" value="1"/>
</dbReference>
<reference evidence="5" key="1">
    <citation type="journal article" date="2021" name="Nat. Commun.">
        <title>Genetic determinants of endophytism in the Arabidopsis root mycobiome.</title>
        <authorList>
            <person name="Mesny F."/>
            <person name="Miyauchi S."/>
            <person name="Thiergart T."/>
            <person name="Pickel B."/>
            <person name="Atanasova L."/>
            <person name="Karlsson M."/>
            <person name="Huettel B."/>
            <person name="Barry K.W."/>
            <person name="Haridas S."/>
            <person name="Chen C."/>
            <person name="Bauer D."/>
            <person name="Andreopoulos W."/>
            <person name="Pangilinan J."/>
            <person name="LaButti K."/>
            <person name="Riley R."/>
            <person name="Lipzen A."/>
            <person name="Clum A."/>
            <person name="Drula E."/>
            <person name="Henrissat B."/>
            <person name="Kohler A."/>
            <person name="Grigoriev I.V."/>
            <person name="Martin F.M."/>
            <person name="Hacquard S."/>
        </authorList>
    </citation>
    <scope>NUCLEOTIDE SEQUENCE</scope>
    <source>
        <strain evidence="5">MPI-CAGE-CH-0230</strain>
    </source>
</reference>
<feature type="compositionally biased region" description="Basic and acidic residues" evidence="3">
    <location>
        <begin position="297"/>
        <end position="314"/>
    </location>
</feature>
<feature type="compositionally biased region" description="Low complexity" evidence="3">
    <location>
        <begin position="284"/>
        <end position="296"/>
    </location>
</feature>
<dbReference type="SUPFAM" id="SSF46785">
    <property type="entry name" value="Winged helix' DNA-binding domain"/>
    <property type="match status" value="1"/>
</dbReference>
<keyword evidence="6" id="KW-1185">Reference proteome</keyword>
<organism evidence="5 6">
    <name type="scientific">Microdochium trichocladiopsis</name>
    <dbReference type="NCBI Taxonomy" id="1682393"/>
    <lineage>
        <taxon>Eukaryota</taxon>
        <taxon>Fungi</taxon>
        <taxon>Dikarya</taxon>
        <taxon>Ascomycota</taxon>
        <taxon>Pezizomycotina</taxon>
        <taxon>Sordariomycetes</taxon>
        <taxon>Xylariomycetidae</taxon>
        <taxon>Xylariales</taxon>
        <taxon>Microdochiaceae</taxon>
        <taxon>Microdochium</taxon>
    </lineage>
</organism>
<feature type="compositionally biased region" description="Polar residues" evidence="3">
    <location>
        <begin position="121"/>
        <end position="130"/>
    </location>
</feature>
<keyword evidence="1 2" id="KW-0694">RNA-binding</keyword>